<keyword evidence="9 11" id="KW-0560">Oxidoreductase</keyword>
<feature type="domain" description="Amine oxidase" evidence="12">
    <location>
        <begin position="12"/>
        <end position="457"/>
    </location>
</feature>
<evidence type="ECO:0000313" key="13">
    <source>
        <dbReference type="EMBL" id="MCF6136200.1"/>
    </source>
</evidence>
<organism evidence="13 14">
    <name type="scientific">Pseudalkalibacillus berkeleyi</name>
    <dbReference type="NCBI Taxonomy" id="1069813"/>
    <lineage>
        <taxon>Bacteria</taxon>
        <taxon>Bacillati</taxon>
        <taxon>Bacillota</taxon>
        <taxon>Bacilli</taxon>
        <taxon>Bacillales</taxon>
        <taxon>Fictibacillaceae</taxon>
        <taxon>Pseudalkalibacillus</taxon>
    </lineage>
</organism>
<evidence type="ECO:0000259" key="12">
    <source>
        <dbReference type="Pfam" id="PF01593"/>
    </source>
</evidence>
<comment type="cofactor">
    <cofactor evidence="2 11">
        <name>FAD</name>
        <dbReference type="ChEBI" id="CHEBI:57692"/>
    </cofactor>
</comment>
<dbReference type="GO" id="GO:0004729">
    <property type="term" value="F:oxygen-dependent protoporphyrinogen oxidase activity"/>
    <property type="evidence" value="ECO:0007669"/>
    <property type="project" value="UniProtKB-EC"/>
</dbReference>
<dbReference type="Pfam" id="PF01593">
    <property type="entry name" value="Amino_oxidase"/>
    <property type="match status" value="1"/>
</dbReference>
<dbReference type="NCBIfam" id="TIGR00562">
    <property type="entry name" value="proto_IX_ox"/>
    <property type="match status" value="1"/>
</dbReference>
<evidence type="ECO:0000256" key="2">
    <source>
        <dbReference type="ARBA" id="ARBA00001974"/>
    </source>
</evidence>
<keyword evidence="7 11" id="KW-0285">Flavoprotein</keyword>
<dbReference type="Proteomes" id="UP001649381">
    <property type="component" value="Unassembled WGS sequence"/>
</dbReference>
<evidence type="ECO:0000256" key="3">
    <source>
        <dbReference type="ARBA" id="ARBA00004744"/>
    </source>
</evidence>
<dbReference type="InterPro" id="IPR036188">
    <property type="entry name" value="FAD/NAD-bd_sf"/>
</dbReference>
<dbReference type="InterPro" id="IPR050464">
    <property type="entry name" value="Zeta_carotene_desat/Oxidored"/>
</dbReference>
<keyword evidence="14" id="KW-1185">Reference proteome</keyword>
<dbReference type="SUPFAM" id="SSF54373">
    <property type="entry name" value="FAD-linked reductases, C-terminal domain"/>
    <property type="match status" value="1"/>
</dbReference>
<dbReference type="Gene3D" id="1.10.3110.10">
    <property type="entry name" value="protoporphyrinogen ix oxidase, domain 3"/>
    <property type="match status" value="1"/>
</dbReference>
<dbReference type="NCBIfam" id="NF008845">
    <property type="entry name" value="PRK11883.1-5"/>
    <property type="match status" value="1"/>
</dbReference>
<name>A0ABS9GWZ7_9BACL</name>
<evidence type="ECO:0000256" key="6">
    <source>
        <dbReference type="ARBA" id="ARBA00019046"/>
    </source>
</evidence>
<dbReference type="RefSeq" id="WP_236337756.1">
    <property type="nucleotide sequence ID" value="NZ_JAKIJS010000001.1"/>
</dbReference>
<accession>A0ABS9GWZ7</accession>
<dbReference type="EMBL" id="JAKIJS010000001">
    <property type="protein sequence ID" value="MCF6136200.1"/>
    <property type="molecule type" value="Genomic_DNA"/>
</dbReference>
<evidence type="ECO:0000256" key="5">
    <source>
        <dbReference type="ARBA" id="ARBA00012402"/>
    </source>
</evidence>
<dbReference type="EC" id="1.3.3.15" evidence="5 11"/>
<comment type="function">
    <text evidence="11">Involved in coproporphyrin-dependent heme b biosynthesis. Catalyzes the oxidation of coproporphyrinogen III to coproporphyrin III.</text>
</comment>
<proteinExistence type="inferred from homology"/>
<evidence type="ECO:0000256" key="9">
    <source>
        <dbReference type="ARBA" id="ARBA00023002"/>
    </source>
</evidence>
<comment type="caution">
    <text evidence="13">The sequence shown here is derived from an EMBL/GenBank/DDBJ whole genome shotgun (WGS) entry which is preliminary data.</text>
</comment>
<evidence type="ECO:0000256" key="7">
    <source>
        <dbReference type="ARBA" id="ARBA00022630"/>
    </source>
</evidence>
<keyword evidence="10 11" id="KW-0350">Heme biosynthesis</keyword>
<comment type="catalytic activity">
    <reaction evidence="1">
        <text>coproporphyrinogen III + 3 O2 = coproporphyrin III + 3 H2O2</text>
        <dbReference type="Rhea" id="RHEA:43436"/>
        <dbReference type="ChEBI" id="CHEBI:15379"/>
        <dbReference type="ChEBI" id="CHEBI:16240"/>
        <dbReference type="ChEBI" id="CHEBI:57309"/>
        <dbReference type="ChEBI" id="CHEBI:131725"/>
        <dbReference type="EC" id="1.3.3.15"/>
    </reaction>
    <physiologicalReaction direction="left-to-right" evidence="1">
        <dbReference type="Rhea" id="RHEA:43437"/>
    </physiologicalReaction>
</comment>
<dbReference type="PANTHER" id="PTHR42923">
    <property type="entry name" value="PROTOPORPHYRINOGEN OXIDASE"/>
    <property type="match status" value="1"/>
</dbReference>
<evidence type="ECO:0000256" key="1">
    <source>
        <dbReference type="ARBA" id="ARBA00001755"/>
    </source>
</evidence>
<dbReference type="InterPro" id="IPR002937">
    <property type="entry name" value="Amino_oxidase"/>
</dbReference>
<dbReference type="PANTHER" id="PTHR42923:SF3">
    <property type="entry name" value="PROTOPORPHYRINOGEN OXIDASE"/>
    <property type="match status" value="1"/>
</dbReference>
<evidence type="ECO:0000313" key="14">
    <source>
        <dbReference type="Proteomes" id="UP001649381"/>
    </source>
</evidence>
<evidence type="ECO:0000256" key="10">
    <source>
        <dbReference type="ARBA" id="ARBA00023133"/>
    </source>
</evidence>
<sequence length="463" mass="50650">MMKHIVIIGGGITGLSAAFSLQNKIDQEQLPAKVTLLEANNRLGGKIETIHRDGFTIERGPDSYLGRKPAMTELIKSLGLDHDLTYNNTGQAYILHGKKLHPMPEGAVMGIPTKLSPFVTSGLFSMKGKARASYDLFLPKSNTSGDQSVGAFFKRRLGNEVVENLIEPLLSGIYAGNIDQISLKSTFPQFENIESKHRSLILGMKKTRQPSKKGKSSKGVFLTLKQGLSSLVDALESNLTNRIDIQTGVTVESILRKGEGYSISTLDSVIEADQVIVTTPGRNAAKFFNNEIRELIGEVPATSVATVAMAFPESAVPKDIEGTGFVVSKKSPYTITACTWTNQKWPHTTPEGSVLLRCYVGRAHDQTIVDESDEYILSKVLEDLEEVMGVKSEPDFYYVTRWKKAMPQYLVGHQENKDKVHSILGRDYPGVQLAGASFDGIGLPDCIVSGNQAAENVVRSLME</sequence>
<comment type="similarity">
    <text evidence="4 11">Belongs to the protoporphyrinogen/coproporphyrinogen oxidase family. Coproporphyrinogen III oxidase subfamily.</text>
</comment>
<dbReference type="Gene3D" id="3.90.660.20">
    <property type="entry name" value="Protoporphyrinogen oxidase, mitochondrial, domain 2"/>
    <property type="match status" value="1"/>
</dbReference>
<dbReference type="InterPro" id="IPR004572">
    <property type="entry name" value="Protoporphyrinogen_oxidase"/>
</dbReference>
<evidence type="ECO:0000256" key="8">
    <source>
        <dbReference type="ARBA" id="ARBA00022827"/>
    </source>
</evidence>
<gene>
    <name evidence="13" type="primary">hemY</name>
    <name evidence="13" type="ORF">L2716_00570</name>
</gene>
<protein>
    <recommendedName>
        <fullName evidence="6 11">Coproporphyrinogen III oxidase</fullName>
        <ecNumber evidence="5 11">1.3.3.15</ecNumber>
    </recommendedName>
</protein>
<evidence type="ECO:0000256" key="11">
    <source>
        <dbReference type="RuleBase" id="RU364052"/>
    </source>
</evidence>
<keyword evidence="8 11" id="KW-0274">FAD</keyword>
<comment type="subcellular location">
    <subcellularLocation>
        <location evidence="11">Cytoplasm</location>
    </subcellularLocation>
</comment>
<dbReference type="SUPFAM" id="SSF51905">
    <property type="entry name" value="FAD/NAD(P)-binding domain"/>
    <property type="match status" value="1"/>
</dbReference>
<evidence type="ECO:0000256" key="4">
    <source>
        <dbReference type="ARBA" id="ARBA00008310"/>
    </source>
</evidence>
<comment type="pathway">
    <text evidence="3 11">Porphyrin-containing compound metabolism; protoheme biosynthesis.</text>
</comment>
<keyword evidence="11" id="KW-0963">Cytoplasm</keyword>
<dbReference type="Gene3D" id="3.50.50.60">
    <property type="entry name" value="FAD/NAD(P)-binding domain"/>
    <property type="match status" value="1"/>
</dbReference>
<reference evidence="13 14" key="1">
    <citation type="submission" date="2022-01" db="EMBL/GenBank/DDBJ databases">
        <title>Alkalihalobacillus sp. EGI L200015, a novel bacterium isolated from a salt lake sediment.</title>
        <authorList>
            <person name="Gao L."/>
            <person name="Fang B.-Z."/>
            <person name="Li W.-J."/>
        </authorList>
    </citation>
    <scope>NUCLEOTIDE SEQUENCE [LARGE SCALE GENOMIC DNA]</scope>
    <source>
        <strain evidence="13 14">KCTC 12718</strain>
    </source>
</reference>